<dbReference type="InterPro" id="IPR007627">
    <property type="entry name" value="RNA_pol_sigma70_r2"/>
</dbReference>
<evidence type="ECO:0000256" key="2">
    <source>
        <dbReference type="ARBA" id="ARBA00023015"/>
    </source>
</evidence>
<dbReference type="GO" id="GO:0016987">
    <property type="term" value="F:sigma factor activity"/>
    <property type="evidence" value="ECO:0007669"/>
    <property type="project" value="UniProtKB-KW"/>
</dbReference>
<evidence type="ECO:0000313" key="10">
    <source>
        <dbReference type="Proteomes" id="UP000246018"/>
    </source>
</evidence>
<keyword evidence="3" id="KW-0731">Sigma factor</keyword>
<dbReference type="GO" id="GO:0006352">
    <property type="term" value="P:DNA-templated transcription initiation"/>
    <property type="evidence" value="ECO:0007669"/>
    <property type="project" value="InterPro"/>
</dbReference>
<keyword evidence="4" id="KW-0238">DNA-binding</keyword>
<dbReference type="Gene3D" id="1.10.10.10">
    <property type="entry name" value="Winged helix-like DNA-binding domain superfamily/Winged helix DNA-binding domain"/>
    <property type="match status" value="1"/>
</dbReference>
<dbReference type="RefSeq" id="WP_116574037.1">
    <property type="nucleotide sequence ID" value="NZ_QDGZ01000010.1"/>
</dbReference>
<dbReference type="GO" id="GO:0003677">
    <property type="term" value="F:DNA binding"/>
    <property type="evidence" value="ECO:0007669"/>
    <property type="project" value="UniProtKB-KW"/>
</dbReference>
<dbReference type="InterPro" id="IPR039425">
    <property type="entry name" value="RNA_pol_sigma-70-like"/>
</dbReference>
<proteinExistence type="inferred from homology"/>
<dbReference type="InterPro" id="IPR014284">
    <property type="entry name" value="RNA_pol_sigma-70_dom"/>
</dbReference>
<evidence type="ECO:0000256" key="6">
    <source>
        <dbReference type="SAM" id="MobiDB-lite"/>
    </source>
</evidence>
<dbReference type="InterPro" id="IPR036388">
    <property type="entry name" value="WH-like_DNA-bd_sf"/>
</dbReference>
<dbReference type="PANTHER" id="PTHR43133:SF8">
    <property type="entry name" value="RNA POLYMERASE SIGMA FACTOR HI_1459-RELATED"/>
    <property type="match status" value="1"/>
</dbReference>
<comment type="similarity">
    <text evidence="1">Belongs to the sigma-70 factor family. ECF subfamily.</text>
</comment>
<dbReference type="SUPFAM" id="SSF88946">
    <property type="entry name" value="Sigma2 domain of RNA polymerase sigma factors"/>
    <property type="match status" value="1"/>
</dbReference>
<feature type="region of interest" description="Disordered" evidence="6">
    <location>
        <begin position="170"/>
        <end position="190"/>
    </location>
</feature>
<accession>A0A2T8F5X9</accession>
<feature type="domain" description="RNA polymerase sigma-70 region 2" evidence="7">
    <location>
        <begin position="18"/>
        <end position="85"/>
    </location>
</feature>
<dbReference type="EMBL" id="QDGZ01000010">
    <property type="protein sequence ID" value="PVG81111.1"/>
    <property type="molecule type" value="Genomic_DNA"/>
</dbReference>
<evidence type="ECO:0000313" key="9">
    <source>
        <dbReference type="EMBL" id="PVG81111.1"/>
    </source>
</evidence>
<name>A0A2T8F5X9_9ACTN</name>
<dbReference type="Gene3D" id="1.10.1740.10">
    <property type="match status" value="1"/>
</dbReference>
<keyword evidence="2" id="KW-0805">Transcription regulation</keyword>
<feature type="domain" description="RNA polymerase sigma factor 70 region 4 type 2" evidence="8">
    <location>
        <begin position="116"/>
        <end position="167"/>
    </location>
</feature>
<comment type="caution">
    <text evidence="9">The sequence shown here is derived from an EMBL/GenBank/DDBJ whole genome shotgun (WGS) entry which is preliminary data.</text>
</comment>
<dbReference type="Proteomes" id="UP000246018">
    <property type="component" value="Unassembled WGS sequence"/>
</dbReference>
<dbReference type="AlphaFoldDB" id="A0A2T8F5X9"/>
<gene>
    <name evidence="9" type="ORF">DDE18_20095</name>
</gene>
<dbReference type="InterPro" id="IPR013325">
    <property type="entry name" value="RNA_pol_sigma_r2"/>
</dbReference>
<evidence type="ECO:0000259" key="7">
    <source>
        <dbReference type="Pfam" id="PF04542"/>
    </source>
</evidence>
<sequence>MGHTDNGPPGREQAFRRLYEATYADLLRFIERRVHPTHAEDVLADVFLVAWRRIDDVPRPHDEARAWLFGVAHRTLRSQHRSGERHRAVAVRIADAQLRGPDLAGPEPDLVAARLDLAEAWRRLSAVHQEALALAVWDGLSAPEAAEVLGISPVAYRLRLSRARRALRALAGTHPHTSPTAAPAATRSTP</sequence>
<keyword evidence="10" id="KW-1185">Reference proteome</keyword>
<protein>
    <submittedName>
        <fullName evidence="9">RNA polymerase subunit sigma-70</fullName>
    </submittedName>
</protein>
<evidence type="ECO:0000256" key="4">
    <source>
        <dbReference type="ARBA" id="ARBA00023125"/>
    </source>
</evidence>
<reference evidence="9 10" key="1">
    <citation type="submission" date="2018-04" db="EMBL/GenBank/DDBJ databases">
        <title>Genome of Nocardioides gansuensis WSJ-1.</title>
        <authorList>
            <person name="Wu S."/>
            <person name="Wang G."/>
        </authorList>
    </citation>
    <scope>NUCLEOTIDE SEQUENCE [LARGE SCALE GENOMIC DNA]</scope>
    <source>
        <strain evidence="9 10">WSJ-1</strain>
    </source>
</reference>
<organism evidence="9 10">
    <name type="scientific">Nocardioides gansuensis</name>
    <dbReference type="NCBI Taxonomy" id="2138300"/>
    <lineage>
        <taxon>Bacteria</taxon>
        <taxon>Bacillati</taxon>
        <taxon>Actinomycetota</taxon>
        <taxon>Actinomycetes</taxon>
        <taxon>Propionibacteriales</taxon>
        <taxon>Nocardioidaceae</taxon>
        <taxon>Nocardioides</taxon>
    </lineage>
</organism>
<dbReference type="PANTHER" id="PTHR43133">
    <property type="entry name" value="RNA POLYMERASE ECF-TYPE SIGMA FACTO"/>
    <property type="match status" value="1"/>
</dbReference>
<dbReference type="InterPro" id="IPR013324">
    <property type="entry name" value="RNA_pol_sigma_r3/r4-like"/>
</dbReference>
<keyword evidence="5" id="KW-0804">Transcription</keyword>
<dbReference type="Pfam" id="PF08281">
    <property type="entry name" value="Sigma70_r4_2"/>
    <property type="match status" value="1"/>
</dbReference>
<evidence type="ECO:0000256" key="3">
    <source>
        <dbReference type="ARBA" id="ARBA00023082"/>
    </source>
</evidence>
<evidence type="ECO:0000259" key="8">
    <source>
        <dbReference type="Pfam" id="PF08281"/>
    </source>
</evidence>
<dbReference type="Pfam" id="PF04542">
    <property type="entry name" value="Sigma70_r2"/>
    <property type="match status" value="1"/>
</dbReference>
<dbReference type="NCBIfam" id="TIGR02937">
    <property type="entry name" value="sigma70-ECF"/>
    <property type="match status" value="1"/>
</dbReference>
<dbReference type="SUPFAM" id="SSF88659">
    <property type="entry name" value="Sigma3 and sigma4 domains of RNA polymerase sigma factors"/>
    <property type="match status" value="1"/>
</dbReference>
<evidence type="ECO:0000256" key="5">
    <source>
        <dbReference type="ARBA" id="ARBA00023163"/>
    </source>
</evidence>
<dbReference type="OrthoDB" id="4184921at2"/>
<evidence type="ECO:0000256" key="1">
    <source>
        <dbReference type="ARBA" id="ARBA00010641"/>
    </source>
</evidence>
<dbReference type="InterPro" id="IPR013249">
    <property type="entry name" value="RNA_pol_sigma70_r4_t2"/>
</dbReference>